<evidence type="ECO:0000256" key="6">
    <source>
        <dbReference type="ARBA" id="ARBA00022833"/>
    </source>
</evidence>
<evidence type="ECO:0000313" key="9">
    <source>
        <dbReference type="EMBL" id="QBR47245.1"/>
    </source>
</evidence>
<accession>A0ABX5SM80</accession>
<protein>
    <submittedName>
        <fullName evidence="9">Dipeptidase PepV</fullName>
    </submittedName>
</protein>
<dbReference type="PANTHER" id="PTHR43808">
    <property type="entry name" value="ACETYLORNITHINE DEACETYLASE"/>
    <property type="match status" value="1"/>
</dbReference>
<keyword evidence="3" id="KW-0645">Protease</keyword>
<comment type="cofactor">
    <cofactor evidence="1">
        <name>Zn(2+)</name>
        <dbReference type="ChEBI" id="CHEBI:29105"/>
    </cofactor>
</comment>
<dbReference type="Pfam" id="PF01546">
    <property type="entry name" value="Peptidase_M20"/>
    <property type="match status" value="1"/>
</dbReference>
<dbReference type="SUPFAM" id="SSF55031">
    <property type="entry name" value="Bacterial exopeptidase dimerisation domain"/>
    <property type="match status" value="1"/>
</dbReference>
<dbReference type="InterPro" id="IPR010964">
    <property type="entry name" value="M20A_pepV-rel"/>
</dbReference>
<evidence type="ECO:0000256" key="5">
    <source>
        <dbReference type="ARBA" id="ARBA00022801"/>
    </source>
</evidence>
<keyword evidence="10" id="KW-1185">Reference proteome</keyword>
<dbReference type="Gene3D" id="3.30.70.360">
    <property type="match status" value="2"/>
</dbReference>
<keyword evidence="4" id="KW-0479">Metal-binding</keyword>
<dbReference type="Proteomes" id="UP000295756">
    <property type="component" value="Chromosome"/>
</dbReference>
<evidence type="ECO:0000256" key="2">
    <source>
        <dbReference type="ARBA" id="ARBA00006247"/>
    </source>
</evidence>
<dbReference type="InterPro" id="IPR002933">
    <property type="entry name" value="Peptidase_M20"/>
</dbReference>
<evidence type="ECO:0000256" key="4">
    <source>
        <dbReference type="ARBA" id="ARBA00022723"/>
    </source>
</evidence>
<comment type="similarity">
    <text evidence="2">Belongs to the peptidase M20A family.</text>
</comment>
<evidence type="ECO:0000256" key="3">
    <source>
        <dbReference type="ARBA" id="ARBA00022670"/>
    </source>
</evidence>
<reference evidence="9 10" key="1">
    <citation type="submission" date="2019-03" db="EMBL/GenBank/DDBJ databases">
        <title>Complete Genome Sequence of Leuconostoc kimchii strain NKJ218 Isolated from Homemade Kimchi.</title>
        <authorList>
            <person name="Jung J.Y."/>
            <person name="Jin H.M."/>
            <person name="Jung J.-W."/>
            <person name="Lee S.-Y."/>
            <person name="Ryu B.-G."/>
            <person name="Han S.-S."/>
            <person name="Kang H.K."/>
            <person name="Choi H.W."/>
            <person name="Chung E.J."/>
            <person name="Choi K.-M."/>
        </authorList>
    </citation>
    <scope>NUCLEOTIDE SEQUENCE [LARGE SCALE GENOMIC DNA]</scope>
    <source>
        <strain evidence="9 10">NKJ218</strain>
    </source>
</reference>
<keyword evidence="6" id="KW-0862">Zinc</keyword>
<dbReference type="InterPro" id="IPR001261">
    <property type="entry name" value="ArgE/DapE_CS"/>
</dbReference>
<dbReference type="CDD" id="cd03888">
    <property type="entry name" value="M20_PepV"/>
    <property type="match status" value="1"/>
</dbReference>
<evidence type="ECO:0000256" key="8">
    <source>
        <dbReference type="ARBA" id="ARBA00023049"/>
    </source>
</evidence>
<name>A0ABX5SM80_9LACO</name>
<keyword evidence="7" id="KW-0224">Dipeptidase</keyword>
<evidence type="ECO:0000313" key="10">
    <source>
        <dbReference type="Proteomes" id="UP000295756"/>
    </source>
</evidence>
<dbReference type="InterPro" id="IPR036264">
    <property type="entry name" value="Bact_exopeptidase_dim_dom"/>
</dbReference>
<keyword evidence="5" id="KW-0378">Hydrolase</keyword>
<dbReference type="PANTHER" id="PTHR43808:SF31">
    <property type="entry name" value="N-ACETYL-L-CITRULLINE DEACETYLASE"/>
    <property type="match status" value="1"/>
</dbReference>
<dbReference type="NCBIfam" id="TIGR01887">
    <property type="entry name" value="dipeptidaselike"/>
    <property type="match status" value="1"/>
</dbReference>
<dbReference type="PROSITE" id="PS00759">
    <property type="entry name" value="ARGE_DAPE_CPG2_2"/>
    <property type="match status" value="1"/>
</dbReference>
<keyword evidence="8" id="KW-0482">Metalloprotease</keyword>
<proteinExistence type="inferred from homology"/>
<dbReference type="Gene3D" id="3.40.630.10">
    <property type="entry name" value="Zn peptidases"/>
    <property type="match status" value="1"/>
</dbReference>
<organism evidence="9 10">
    <name type="scientific">Leuconostoc kimchii</name>
    <dbReference type="NCBI Taxonomy" id="136609"/>
    <lineage>
        <taxon>Bacteria</taxon>
        <taxon>Bacillati</taxon>
        <taxon>Bacillota</taxon>
        <taxon>Bacilli</taxon>
        <taxon>Lactobacillales</taxon>
        <taxon>Lactobacillaceae</taxon>
        <taxon>Leuconostoc</taxon>
    </lineage>
</organism>
<dbReference type="NCBIfam" id="NF005591">
    <property type="entry name" value="PRK07318.1"/>
    <property type="match status" value="1"/>
</dbReference>
<gene>
    <name evidence="9" type="primary">pepV</name>
    <name evidence="9" type="ORF">EW139_03560</name>
</gene>
<dbReference type="SUPFAM" id="SSF53187">
    <property type="entry name" value="Zn-dependent exopeptidases"/>
    <property type="match status" value="1"/>
</dbReference>
<sequence>MTIDWQKETASRQVAYIEDLKSLLAIESVRDDSKATKDAPLGPGPTEALLKVLSIAERDGFTTKNIDNIVGYIEIGPKDADEYVAILAHVDVMPAGEDWHTEPFVPVVTEDKIIARGASDDKGPGMAAYYAFKILSDLNVPLKRRVRLIFGTDEENDWLGMTRYFEVEPAPVFGFSPDAEYPIINGEKGNVQVVLDGDATNGDADQLLAFESGLRTNMVPGVARATVQTDDVNQIVAAFQTFLTDNSEISGTTDTTGNDIKFVLNGKQVHGAMPETGKNAGTYLANFLQTLNFGGTAKSFVTYLGTPAHQDTIGKKFGVNYTDDVMGALSMNVGIQKFVAGEQAFINFNFRYPKGITPDDIVAGLTSKLDGWSVVPTIGGHAQVPHYVAPTDPIVKTLLRVYHEQTGLPAHDQVIGGGTYGRLMARGVAFGALFPDSPDTMHQVNEFALLDDLYRSISIYAQAIAEITNLDE</sequence>
<dbReference type="EMBL" id="CP037939">
    <property type="protein sequence ID" value="QBR47245.1"/>
    <property type="molecule type" value="Genomic_DNA"/>
</dbReference>
<dbReference type="RefSeq" id="WP_013102643.1">
    <property type="nucleotide sequence ID" value="NZ_CP037939.1"/>
</dbReference>
<evidence type="ECO:0000256" key="7">
    <source>
        <dbReference type="ARBA" id="ARBA00022997"/>
    </source>
</evidence>
<evidence type="ECO:0000256" key="1">
    <source>
        <dbReference type="ARBA" id="ARBA00001947"/>
    </source>
</evidence>
<dbReference type="InterPro" id="IPR050072">
    <property type="entry name" value="Peptidase_M20A"/>
</dbReference>